<dbReference type="CDD" id="cd06347">
    <property type="entry name" value="PBP1_ABC_LivK_ligand_binding-like"/>
    <property type="match status" value="1"/>
</dbReference>
<dbReference type="SUPFAM" id="SSF48452">
    <property type="entry name" value="TPR-like"/>
    <property type="match status" value="1"/>
</dbReference>
<evidence type="ECO:0000256" key="2">
    <source>
        <dbReference type="ARBA" id="ARBA00022729"/>
    </source>
</evidence>
<dbReference type="EMBL" id="LJUI01000014">
    <property type="protein sequence ID" value="KPK70514.1"/>
    <property type="molecule type" value="Genomic_DNA"/>
</dbReference>
<dbReference type="Pfam" id="PF13458">
    <property type="entry name" value="Peripla_BP_6"/>
    <property type="match status" value="1"/>
</dbReference>
<dbReference type="InterPro" id="IPR028081">
    <property type="entry name" value="Leu-bd"/>
</dbReference>
<reference evidence="4 5" key="1">
    <citation type="journal article" date="2015" name="Microbiome">
        <title>Genomic resolution of linkages in carbon, nitrogen, and sulfur cycling among widespread estuary sediment bacteria.</title>
        <authorList>
            <person name="Baker B.J."/>
            <person name="Lazar C.S."/>
            <person name="Teske A.P."/>
            <person name="Dick G.J."/>
        </authorList>
    </citation>
    <scope>NUCLEOTIDE SEQUENCE [LARGE SCALE GENOMIC DNA]</scope>
    <source>
        <strain evidence="4">SM23_40</strain>
    </source>
</reference>
<dbReference type="PROSITE" id="PS51257">
    <property type="entry name" value="PROKAR_LIPOPROTEIN"/>
    <property type="match status" value="1"/>
</dbReference>
<keyword evidence="2" id="KW-0732">Signal</keyword>
<dbReference type="Pfam" id="PF13174">
    <property type="entry name" value="TPR_6"/>
    <property type="match status" value="1"/>
</dbReference>
<comment type="caution">
    <text evidence="4">The sequence shown here is derived from an EMBL/GenBank/DDBJ whole genome shotgun (WGS) entry which is preliminary data.</text>
</comment>
<protein>
    <recommendedName>
        <fullName evidence="3">Leucine-binding protein domain-containing protein</fullName>
    </recommendedName>
</protein>
<name>A0A0S8GDB8_UNCT6</name>
<evidence type="ECO:0000256" key="1">
    <source>
        <dbReference type="ARBA" id="ARBA00010062"/>
    </source>
</evidence>
<dbReference type="PANTHER" id="PTHR30483:SF6">
    <property type="entry name" value="PERIPLASMIC BINDING PROTEIN OF ABC TRANSPORTER FOR NATURAL AMINO ACIDS"/>
    <property type="match status" value="1"/>
</dbReference>
<dbReference type="InterPro" id="IPR028082">
    <property type="entry name" value="Peripla_BP_I"/>
</dbReference>
<accession>A0A0S8GDB8</accession>
<dbReference type="Proteomes" id="UP000051717">
    <property type="component" value="Unassembled WGS sequence"/>
</dbReference>
<proteinExistence type="inferred from homology"/>
<evidence type="ECO:0000313" key="5">
    <source>
        <dbReference type="Proteomes" id="UP000051717"/>
    </source>
</evidence>
<dbReference type="InterPro" id="IPR051010">
    <property type="entry name" value="BCAA_transport"/>
</dbReference>
<dbReference type="Gene3D" id="3.40.50.2300">
    <property type="match status" value="2"/>
</dbReference>
<dbReference type="Gene3D" id="1.25.40.10">
    <property type="entry name" value="Tetratricopeptide repeat domain"/>
    <property type="match status" value="1"/>
</dbReference>
<feature type="domain" description="Leucine-binding protein" evidence="3">
    <location>
        <begin position="245"/>
        <end position="560"/>
    </location>
</feature>
<gene>
    <name evidence="4" type="ORF">AMJ82_02990</name>
</gene>
<evidence type="ECO:0000259" key="3">
    <source>
        <dbReference type="Pfam" id="PF13458"/>
    </source>
</evidence>
<dbReference type="AlphaFoldDB" id="A0A0S8GDB8"/>
<dbReference type="InterPro" id="IPR011990">
    <property type="entry name" value="TPR-like_helical_dom_sf"/>
</dbReference>
<dbReference type="InterPro" id="IPR019734">
    <property type="entry name" value="TPR_rpt"/>
</dbReference>
<evidence type="ECO:0000313" key="4">
    <source>
        <dbReference type="EMBL" id="KPK70514.1"/>
    </source>
</evidence>
<sequence length="595" mass="65189">MSGVERVIRHITRPLAATVLLLVGCASLRPPAPGGEERNQIETAAEARFDRGVDYYDASQYERAVVEFGIILEEYEISERADDAAYMLSLSYFALERYDGAIAYATRIGRDFPSSPFFDDALLILAQSYVEEERYVPAATAYMDLIERSTDEVLLEQGRDALQRLIETRLARSELRELVNRPAPADVRGSLLFNLGSKELSAGHRERGRAYLERYLQHYPDGEYASRAEALIGADRPPALVQPRRVGVLAPLTGRYSDYGKAVREGVELATEEFNQVNRAALSLIIGDTHGDPVDALRTAQQLIDDEGVIALIGPVLSSSTIAVAGLANARGVPLISPTATEQRISTIGQYIFQLNPSSTDQGRAIGAFATEEMGLQKLAILHPSDTYGYGVASSFREGVRRGGGTIVAEESYDLGTTDFSENILNIRGAEPEAVFIPGFPDEIILIAPQLRYYDVEAQLLGSDGWNSERVVLMGEQYVEGAVFVVPQSNEGPSIATSGFAERYRRRYGSAANATAALGYDAMAVLAECLAYGPTDREGLRVRLEEFGARAGASGIVTLRARIRDPGYRFFMIREGNIVEVERGEEVMPVGREED</sequence>
<organism evidence="4 5">
    <name type="scientific">candidate division TA06 bacterium SM23_40</name>
    <dbReference type="NCBI Taxonomy" id="1703774"/>
    <lineage>
        <taxon>Bacteria</taxon>
        <taxon>Bacteria division TA06</taxon>
    </lineage>
</organism>
<comment type="similarity">
    <text evidence="1">Belongs to the leucine-binding protein family.</text>
</comment>
<dbReference type="PANTHER" id="PTHR30483">
    <property type="entry name" value="LEUCINE-SPECIFIC-BINDING PROTEIN"/>
    <property type="match status" value="1"/>
</dbReference>
<dbReference type="SUPFAM" id="SSF53822">
    <property type="entry name" value="Periplasmic binding protein-like I"/>
    <property type="match status" value="1"/>
</dbReference>